<evidence type="ECO:0000313" key="2">
    <source>
        <dbReference type="Proteomes" id="UP000018144"/>
    </source>
</evidence>
<reference evidence="1 2" key="1">
    <citation type="journal article" date="2013" name="PLoS Genet.">
        <title>The genome and development-dependent transcriptomes of Pyronema confluens: a window into fungal evolution.</title>
        <authorList>
            <person name="Traeger S."/>
            <person name="Altegoer F."/>
            <person name="Freitag M."/>
            <person name="Gabaldon T."/>
            <person name="Kempken F."/>
            <person name="Kumar A."/>
            <person name="Marcet-Houben M."/>
            <person name="Poggeler S."/>
            <person name="Stajich J.E."/>
            <person name="Nowrousian M."/>
        </authorList>
    </citation>
    <scope>NUCLEOTIDE SEQUENCE [LARGE SCALE GENOMIC DNA]</scope>
    <source>
        <strain evidence="2">CBS 100304</strain>
        <tissue evidence="1">Vegetative mycelium</tissue>
    </source>
</reference>
<dbReference type="AlphaFoldDB" id="U4LJW2"/>
<evidence type="ECO:0000313" key="1">
    <source>
        <dbReference type="EMBL" id="CCX32369.1"/>
    </source>
</evidence>
<protein>
    <submittedName>
        <fullName evidence="1">Uncharacterized protein</fullName>
    </submittedName>
</protein>
<name>U4LJW2_PYROM</name>
<dbReference type="EMBL" id="HF935830">
    <property type="protein sequence ID" value="CCX32369.1"/>
    <property type="molecule type" value="Genomic_DNA"/>
</dbReference>
<accession>U4LJW2</accession>
<dbReference type="Proteomes" id="UP000018144">
    <property type="component" value="Unassembled WGS sequence"/>
</dbReference>
<proteinExistence type="predicted"/>
<organism evidence="1 2">
    <name type="scientific">Pyronema omphalodes (strain CBS 100304)</name>
    <name type="common">Pyronema confluens</name>
    <dbReference type="NCBI Taxonomy" id="1076935"/>
    <lineage>
        <taxon>Eukaryota</taxon>
        <taxon>Fungi</taxon>
        <taxon>Dikarya</taxon>
        <taxon>Ascomycota</taxon>
        <taxon>Pezizomycotina</taxon>
        <taxon>Pezizomycetes</taxon>
        <taxon>Pezizales</taxon>
        <taxon>Pyronemataceae</taxon>
        <taxon>Pyronema</taxon>
    </lineage>
</organism>
<keyword evidence="2" id="KW-1185">Reference proteome</keyword>
<sequence>MVHTTGTNTKKPDKFLQHVLYHLRLRRDRSQNHCSSRIWRPAESVISVMTGRGFWPFKDRILQDVFHHLRRDRPQNHKAWDPEDP</sequence>
<gene>
    <name evidence="1" type="ORF">PCON_13001</name>
</gene>